<dbReference type="AlphaFoldDB" id="A0A845F447"/>
<dbReference type="InterPro" id="IPR011704">
    <property type="entry name" value="ATPase_dyneun-rel_AAA"/>
</dbReference>
<dbReference type="EMBL" id="WMEY01000007">
    <property type="protein sequence ID" value="MYL65514.1"/>
    <property type="molecule type" value="Genomic_DNA"/>
</dbReference>
<dbReference type="SUPFAM" id="SSF52540">
    <property type="entry name" value="P-loop containing nucleoside triphosphate hydrolases"/>
    <property type="match status" value="1"/>
</dbReference>
<evidence type="ECO:0000259" key="2">
    <source>
        <dbReference type="Pfam" id="PF07728"/>
    </source>
</evidence>
<organism evidence="3 4">
    <name type="scientific">Guptibacillus hwajinpoensis</name>
    <dbReference type="NCBI Taxonomy" id="208199"/>
    <lineage>
        <taxon>Bacteria</taxon>
        <taxon>Bacillati</taxon>
        <taxon>Bacillota</taxon>
        <taxon>Bacilli</taxon>
        <taxon>Bacillales</taxon>
        <taxon>Guptibacillaceae</taxon>
        <taxon>Guptibacillus</taxon>
    </lineage>
</organism>
<reference evidence="3 4" key="1">
    <citation type="submission" date="2019-11" db="EMBL/GenBank/DDBJ databases">
        <title>Genome sequences of 17 halophilic strains isolated from different environments.</title>
        <authorList>
            <person name="Furrow R.E."/>
        </authorList>
    </citation>
    <scope>NUCLEOTIDE SEQUENCE [LARGE SCALE GENOMIC DNA]</scope>
    <source>
        <strain evidence="3 4">22506_14_FS</strain>
    </source>
</reference>
<dbReference type="InterPro" id="IPR027417">
    <property type="entry name" value="P-loop_NTPase"/>
</dbReference>
<evidence type="ECO:0000313" key="3">
    <source>
        <dbReference type="EMBL" id="MYL65514.1"/>
    </source>
</evidence>
<protein>
    <submittedName>
        <fullName evidence="3">AAA domain-containing protein</fullName>
    </submittedName>
</protein>
<name>A0A845F447_9BACL</name>
<comment type="caution">
    <text evidence="3">The sequence shown here is derived from an EMBL/GenBank/DDBJ whole genome shotgun (WGS) entry which is preliminary data.</text>
</comment>
<gene>
    <name evidence="3" type="ORF">GLW07_19330</name>
</gene>
<feature type="region of interest" description="Disordered" evidence="1">
    <location>
        <begin position="272"/>
        <end position="300"/>
    </location>
</feature>
<dbReference type="Gene3D" id="3.40.50.300">
    <property type="entry name" value="P-loop containing nucleotide triphosphate hydrolases"/>
    <property type="match status" value="1"/>
</dbReference>
<accession>A0A845F447</accession>
<sequence>MMNGFVDQEISKEDRQKIEECYILGRLADDGPLPRLGAELDKAVAYHKDGEDRVVFYLTALSREPELLRRLLGKDKDEVYISFDNKNKRYLERIGYFDGENRVEFLREHFRGKLILFKPVLNYEIKKERYHYNFEILLVEKMESADEMNQDFLPVPVLSNSVPSTRFERKLLDEKPVELSCYNHALEVPEFIICDGYIYQIPDESVLEKYAVNSNMYICRKPEQVMRIEIPEDYERNMRMVHKEIAFTSNDNRLSWIDLINDEGISIQEIEERKKAESSKEEKEENAQNERGNVNPEDLDEKEFKETVTEGDFILRLDYLARKRKLRYSLEDLYNFHTSLKTSNFTILGGMSGTGKTQLAMLYAEAMKMVEGDNLLFVPVKPSYTEPSDLLGFLNPQTGVYTESDVGLVSFMYEASKRPEVMHMVVFDEMNLGQVEHYFSDFLSILELESEQKRLRLFNKSTMCVQENLRDGILIKNNILFVGTANFDETTRDFSNRMLDRSNVIILEKATFADAYKHETNENIENPNDYANQEKNEIKNPDAEITADNYNGWVVNTGKRLASLEERELSILDKLHEEMSNFDSQTGVSFRIAEQIGHYLENIPNDENGVPFLSRGTAFDYQIKQRILSKIRGHREQIEKLVGRYDEENGYSDGRISIVLTSEERQNCEKSIAYLEQKAKELMRNGYTL</sequence>
<dbReference type="GO" id="GO:0005524">
    <property type="term" value="F:ATP binding"/>
    <property type="evidence" value="ECO:0007669"/>
    <property type="project" value="InterPro"/>
</dbReference>
<feature type="domain" description="ATPase dynein-related AAA" evidence="2">
    <location>
        <begin position="347"/>
        <end position="450"/>
    </location>
</feature>
<dbReference type="Pfam" id="PF07728">
    <property type="entry name" value="AAA_5"/>
    <property type="match status" value="1"/>
</dbReference>
<dbReference type="GO" id="GO:0016887">
    <property type="term" value="F:ATP hydrolysis activity"/>
    <property type="evidence" value="ECO:0007669"/>
    <property type="project" value="InterPro"/>
</dbReference>
<proteinExistence type="predicted"/>
<feature type="compositionally biased region" description="Basic and acidic residues" evidence="1">
    <location>
        <begin position="272"/>
        <end position="288"/>
    </location>
</feature>
<evidence type="ECO:0000256" key="1">
    <source>
        <dbReference type="SAM" id="MobiDB-lite"/>
    </source>
</evidence>
<evidence type="ECO:0000313" key="4">
    <source>
        <dbReference type="Proteomes" id="UP000447833"/>
    </source>
</evidence>
<dbReference type="Proteomes" id="UP000447833">
    <property type="component" value="Unassembled WGS sequence"/>
</dbReference>